<dbReference type="EMBL" id="JBHSZV010000028">
    <property type="protein sequence ID" value="MFC7062490.1"/>
    <property type="molecule type" value="Genomic_DNA"/>
</dbReference>
<proteinExistence type="predicted"/>
<sequence length="167" mass="19364">MFVIGATEKLSKELNKELEDPEKYNEIPDINKWHANLITINRRKCLIIINNATGINLTLFGLRKQQFDNIENVIKGSLKQLLQLIKVEDDIIKQLLDATDSFVYTETANSQILDMMDQVKLLVEDSTEGLKYEEIDAAEINYISNAELMYNLINNRPIESLREYFNH</sequence>
<dbReference type="InterPro" id="IPR053864">
    <property type="entry name" value="DUF6933"/>
</dbReference>
<protein>
    <submittedName>
        <fullName evidence="2">DUF6933 domain-containing protein</fullName>
    </submittedName>
</protein>
<evidence type="ECO:0000313" key="2">
    <source>
        <dbReference type="EMBL" id="MFC7062490.1"/>
    </source>
</evidence>
<dbReference type="RefSeq" id="WP_204710309.1">
    <property type="nucleotide sequence ID" value="NZ_JBHSZV010000028.1"/>
</dbReference>
<evidence type="ECO:0000313" key="3">
    <source>
        <dbReference type="Proteomes" id="UP001596410"/>
    </source>
</evidence>
<dbReference type="Pfam" id="PF22016">
    <property type="entry name" value="DUF6933"/>
    <property type="match status" value="1"/>
</dbReference>
<accession>A0ABW2EJK1</accession>
<keyword evidence="3" id="KW-1185">Reference proteome</keyword>
<organism evidence="2 3">
    <name type="scientific">Halobacillus seohaensis</name>
    <dbReference type="NCBI Taxonomy" id="447421"/>
    <lineage>
        <taxon>Bacteria</taxon>
        <taxon>Bacillati</taxon>
        <taxon>Bacillota</taxon>
        <taxon>Bacilli</taxon>
        <taxon>Bacillales</taxon>
        <taxon>Bacillaceae</taxon>
        <taxon>Halobacillus</taxon>
    </lineage>
</organism>
<evidence type="ECO:0000259" key="1">
    <source>
        <dbReference type="Pfam" id="PF22016"/>
    </source>
</evidence>
<reference evidence="3" key="1">
    <citation type="journal article" date="2019" name="Int. J. Syst. Evol. Microbiol.">
        <title>The Global Catalogue of Microorganisms (GCM) 10K type strain sequencing project: providing services to taxonomists for standard genome sequencing and annotation.</title>
        <authorList>
            <consortium name="The Broad Institute Genomics Platform"/>
            <consortium name="The Broad Institute Genome Sequencing Center for Infectious Disease"/>
            <person name="Wu L."/>
            <person name="Ma J."/>
        </authorList>
    </citation>
    <scope>NUCLEOTIDE SEQUENCE [LARGE SCALE GENOMIC DNA]</scope>
    <source>
        <strain evidence="3">CGMCC 4.1621</strain>
    </source>
</reference>
<comment type="caution">
    <text evidence="2">The sequence shown here is derived from an EMBL/GenBank/DDBJ whole genome shotgun (WGS) entry which is preliminary data.</text>
</comment>
<name>A0ABW2EJK1_9BACI</name>
<gene>
    <name evidence="2" type="ORF">ACFQIC_11540</name>
</gene>
<dbReference type="Proteomes" id="UP001596410">
    <property type="component" value="Unassembled WGS sequence"/>
</dbReference>
<feature type="domain" description="DUF6933" evidence="1">
    <location>
        <begin position="4"/>
        <end position="149"/>
    </location>
</feature>